<evidence type="ECO:0000313" key="1">
    <source>
        <dbReference type="EMBL" id="KIO09714.1"/>
    </source>
</evidence>
<keyword evidence="2" id="KW-1185">Reference proteome</keyword>
<gene>
    <name evidence="1" type="ORF">M404DRAFT_996556</name>
</gene>
<dbReference type="HOGENOM" id="CLU_1778242_0_0_1"/>
<evidence type="ECO:0000313" key="2">
    <source>
        <dbReference type="Proteomes" id="UP000054217"/>
    </source>
</evidence>
<reference evidence="2" key="2">
    <citation type="submission" date="2015-01" db="EMBL/GenBank/DDBJ databases">
        <title>Evolutionary Origins and Diversification of the Mycorrhizal Mutualists.</title>
        <authorList>
            <consortium name="DOE Joint Genome Institute"/>
            <consortium name="Mycorrhizal Genomics Consortium"/>
            <person name="Kohler A."/>
            <person name="Kuo A."/>
            <person name="Nagy L.G."/>
            <person name="Floudas D."/>
            <person name="Copeland A."/>
            <person name="Barry K.W."/>
            <person name="Cichocki N."/>
            <person name="Veneault-Fourrey C."/>
            <person name="LaButti K."/>
            <person name="Lindquist E.A."/>
            <person name="Lipzen A."/>
            <person name="Lundell T."/>
            <person name="Morin E."/>
            <person name="Murat C."/>
            <person name="Riley R."/>
            <person name="Ohm R."/>
            <person name="Sun H."/>
            <person name="Tunlid A."/>
            <person name="Henrissat B."/>
            <person name="Grigoriev I.V."/>
            <person name="Hibbett D.S."/>
            <person name="Martin F."/>
        </authorList>
    </citation>
    <scope>NUCLEOTIDE SEQUENCE [LARGE SCALE GENOMIC DNA]</scope>
    <source>
        <strain evidence="2">Marx 270</strain>
    </source>
</reference>
<dbReference type="Proteomes" id="UP000054217">
    <property type="component" value="Unassembled WGS sequence"/>
</dbReference>
<dbReference type="InParanoid" id="A0A0C3PMX5"/>
<sequence length="146" mass="16495">MEDVEHGNLDIQRIMMASARHHCHEPPIIRCANRDHDHVLLANGFLGSTYPPVQNTQRLPIIPVVLVCHHPLMSFERHVAQLSAGTLGRLSSRYVWQGRLGLAQLLCTLFHFRKLISGTLLLQLMILISSCRRTKRGFALKSALSE</sequence>
<dbReference type="AlphaFoldDB" id="A0A0C3PMX5"/>
<protein>
    <submittedName>
        <fullName evidence="1">Uncharacterized protein</fullName>
    </submittedName>
</protein>
<dbReference type="OrthoDB" id="10611747at2759"/>
<accession>A0A0C3PMX5</accession>
<name>A0A0C3PMX5_PISTI</name>
<reference evidence="1 2" key="1">
    <citation type="submission" date="2014-04" db="EMBL/GenBank/DDBJ databases">
        <authorList>
            <consortium name="DOE Joint Genome Institute"/>
            <person name="Kuo A."/>
            <person name="Kohler A."/>
            <person name="Costa M.D."/>
            <person name="Nagy L.G."/>
            <person name="Floudas D."/>
            <person name="Copeland A."/>
            <person name="Barry K.W."/>
            <person name="Cichocki N."/>
            <person name="Veneault-Fourrey C."/>
            <person name="LaButti K."/>
            <person name="Lindquist E.A."/>
            <person name="Lipzen A."/>
            <person name="Lundell T."/>
            <person name="Morin E."/>
            <person name="Murat C."/>
            <person name="Sun H."/>
            <person name="Tunlid A."/>
            <person name="Henrissat B."/>
            <person name="Grigoriev I.V."/>
            <person name="Hibbett D.S."/>
            <person name="Martin F."/>
            <person name="Nordberg H.P."/>
            <person name="Cantor M.N."/>
            <person name="Hua S.X."/>
        </authorList>
    </citation>
    <scope>NUCLEOTIDE SEQUENCE [LARGE SCALE GENOMIC DNA]</scope>
    <source>
        <strain evidence="1 2">Marx 270</strain>
    </source>
</reference>
<dbReference type="EMBL" id="KN831954">
    <property type="protein sequence ID" value="KIO09714.1"/>
    <property type="molecule type" value="Genomic_DNA"/>
</dbReference>
<organism evidence="1 2">
    <name type="scientific">Pisolithus tinctorius Marx 270</name>
    <dbReference type="NCBI Taxonomy" id="870435"/>
    <lineage>
        <taxon>Eukaryota</taxon>
        <taxon>Fungi</taxon>
        <taxon>Dikarya</taxon>
        <taxon>Basidiomycota</taxon>
        <taxon>Agaricomycotina</taxon>
        <taxon>Agaricomycetes</taxon>
        <taxon>Agaricomycetidae</taxon>
        <taxon>Boletales</taxon>
        <taxon>Sclerodermatineae</taxon>
        <taxon>Pisolithaceae</taxon>
        <taxon>Pisolithus</taxon>
    </lineage>
</organism>
<proteinExistence type="predicted"/>